<feature type="domain" description="GGDEF" evidence="1">
    <location>
        <begin position="324"/>
        <end position="451"/>
    </location>
</feature>
<dbReference type="Pfam" id="PF01590">
    <property type="entry name" value="GAF"/>
    <property type="match status" value="1"/>
</dbReference>
<dbReference type="InterPro" id="IPR043128">
    <property type="entry name" value="Rev_trsase/Diguanyl_cyclase"/>
</dbReference>
<dbReference type="Gene3D" id="3.30.70.270">
    <property type="match status" value="1"/>
</dbReference>
<dbReference type="Proteomes" id="UP001442364">
    <property type="component" value="Unassembled WGS sequence"/>
</dbReference>
<dbReference type="CDD" id="cd01949">
    <property type="entry name" value="GGDEF"/>
    <property type="match status" value="1"/>
</dbReference>
<comment type="caution">
    <text evidence="2">The sequence shown here is derived from an EMBL/GenBank/DDBJ whole genome shotgun (WGS) entry which is preliminary data.</text>
</comment>
<dbReference type="RefSeq" id="WP_349153887.1">
    <property type="nucleotide sequence ID" value="NZ_JBBMER010000010.1"/>
</dbReference>
<dbReference type="Gene3D" id="3.30.450.40">
    <property type="match status" value="1"/>
</dbReference>
<dbReference type="PROSITE" id="PS50887">
    <property type="entry name" value="GGDEF"/>
    <property type="match status" value="1"/>
</dbReference>
<keyword evidence="3" id="KW-1185">Reference proteome</keyword>
<evidence type="ECO:0000259" key="1">
    <source>
        <dbReference type="PROSITE" id="PS50887"/>
    </source>
</evidence>
<dbReference type="InterPro" id="IPR003018">
    <property type="entry name" value="GAF"/>
</dbReference>
<dbReference type="InterPro" id="IPR000160">
    <property type="entry name" value="GGDEF_dom"/>
</dbReference>
<dbReference type="Pfam" id="PF00990">
    <property type="entry name" value="GGDEF"/>
    <property type="match status" value="1"/>
</dbReference>
<accession>A0ABV1BXU0</accession>
<protein>
    <submittedName>
        <fullName evidence="2">Diguanylate cyclase</fullName>
        <ecNumber evidence="2">2.7.7.65</ecNumber>
    </submittedName>
</protein>
<reference evidence="2 3" key="1">
    <citation type="submission" date="2024-03" db="EMBL/GenBank/DDBJ databases">
        <title>Human intestinal bacterial collection.</title>
        <authorList>
            <person name="Pauvert C."/>
            <person name="Hitch T.C.A."/>
            <person name="Clavel T."/>
        </authorList>
    </citation>
    <scope>NUCLEOTIDE SEQUENCE [LARGE SCALE GENOMIC DNA]</scope>
    <source>
        <strain evidence="2 3">CLA-AA-H255</strain>
    </source>
</reference>
<evidence type="ECO:0000313" key="3">
    <source>
        <dbReference type="Proteomes" id="UP001442364"/>
    </source>
</evidence>
<proteinExistence type="predicted"/>
<gene>
    <name evidence="2" type="ORF">WMO14_11855</name>
</gene>
<dbReference type="EC" id="2.7.7.65" evidence="2"/>
<dbReference type="SMART" id="SM00267">
    <property type="entry name" value="GGDEF"/>
    <property type="match status" value="1"/>
</dbReference>
<dbReference type="InterPro" id="IPR052155">
    <property type="entry name" value="Biofilm_reg_signaling"/>
</dbReference>
<dbReference type="PANTHER" id="PTHR44757:SF2">
    <property type="entry name" value="BIOFILM ARCHITECTURE MAINTENANCE PROTEIN MBAA"/>
    <property type="match status" value="1"/>
</dbReference>
<sequence length="451" mass="51409">MKNIKEIGDFFINLNEYVYATDIETNEIVYMNHKALEAYGLESIEDIKGLKCYEVLQKASVKCGMCNNSRLLPGAFDEWRYYNPVLDKYMIIKDTLIEGEGNRKYRLEIGIDISEELAQDKLIQKYRETEALVNEGLRVALAADTPDETISTLLGYIGKALSGERTYIFEKNIYGRDDNTYEWTAEGISPKKDNLQNLPPEVCANWYKCFEKGGNIVIQDIEEIKDSDPLQYDNLKRQGVHSIIAIPIYNEGNVVAFMGIGNPPLLTLKYALSILEIMGAFIISCIKRRNTIRKLENMSYKDALTNIGNRFAMSACVDNIDKKQSIGVVYCDVTGLKYVNDTMGHEAGDRLILNACACLTDVFGEDRVFRIGGDEFLVICTQIDENTLIKHITELKELMKERSVNMAAGVIWRENVITGFDEMLRESEERMYADKAQYYKEKGVERRKGRA</sequence>
<dbReference type="EMBL" id="JBBMER010000010">
    <property type="protein sequence ID" value="MEQ2380551.1"/>
    <property type="molecule type" value="Genomic_DNA"/>
</dbReference>
<dbReference type="PANTHER" id="PTHR44757">
    <property type="entry name" value="DIGUANYLATE CYCLASE DGCP"/>
    <property type="match status" value="1"/>
</dbReference>
<name>A0ABV1BXU0_9FIRM</name>
<dbReference type="GO" id="GO:0052621">
    <property type="term" value="F:diguanylate cyclase activity"/>
    <property type="evidence" value="ECO:0007669"/>
    <property type="project" value="UniProtKB-EC"/>
</dbReference>
<dbReference type="InterPro" id="IPR029016">
    <property type="entry name" value="GAF-like_dom_sf"/>
</dbReference>
<organism evidence="2 3">
    <name type="scientific">[Lactobacillus] rogosae</name>
    <dbReference type="NCBI Taxonomy" id="706562"/>
    <lineage>
        <taxon>Bacteria</taxon>
        <taxon>Bacillati</taxon>
        <taxon>Bacillota</taxon>
        <taxon>Clostridia</taxon>
        <taxon>Lachnospirales</taxon>
        <taxon>Lachnospiraceae</taxon>
        <taxon>Lachnospira</taxon>
    </lineage>
</organism>
<dbReference type="InterPro" id="IPR029787">
    <property type="entry name" value="Nucleotide_cyclase"/>
</dbReference>
<keyword evidence="2" id="KW-0548">Nucleotidyltransferase</keyword>
<keyword evidence="2" id="KW-0808">Transferase</keyword>
<dbReference type="NCBIfam" id="TIGR00254">
    <property type="entry name" value="GGDEF"/>
    <property type="match status" value="1"/>
</dbReference>
<evidence type="ECO:0000313" key="2">
    <source>
        <dbReference type="EMBL" id="MEQ2380551.1"/>
    </source>
</evidence>
<dbReference type="SUPFAM" id="SSF55073">
    <property type="entry name" value="Nucleotide cyclase"/>
    <property type="match status" value="1"/>
</dbReference>
<dbReference type="SUPFAM" id="SSF55781">
    <property type="entry name" value="GAF domain-like"/>
    <property type="match status" value="1"/>
</dbReference>